<gene>
    <name evidence="3" type="ORF">FisN_14Lh144</name>
</gene>
<dbReference type="InterPro" id="IPR050904">
    <property type="entry name" value="Adhesion/Biosynth-related"/>
</dbReference>
<evidence type="ECO:0000259" key="2">
    <source>
        <dbReference type="PROSITE" id="PS50213"/>
    </source>
</evidence>
<sequence length="316" mass="35354">MTSGSVILAFLLVLAQSTAMQSVIEIANSGEFSVLNTLLEHTAEPEGELFLQSIFQESRPLTLFFARDAGFSELKASQYLAKLMLPSYRMHLYSLMSYQIADQSMREVLEQPPDQNKPFLTKNLCGANIVIYRETDTTVIVNTANKESPAVMENPIPTSDNAIVVPTDNVMFPNWITMDLYAFMVEHDAYTSISTFTTFSSLLIAGNMDDTVRESTDLTLFAPVNQGLSDELVEDLLERPDALADFLKHHMVSEVFNVRDLTEVQLLHTVLGECVLVNPTEKRGVLIGESQLKGYQLVREGILYKMSDALIPPSWR</sequence>
<feature type="chain" id="PRO_5013369111" description="FAS1 domain-containing protein" evidence="1">
    <location>
        <begin position="20"/>
        <end position="316"/>
    </location>
</feature>
<dbReference type="EMBL" id="BDSP01000022">
    <property type="protein sequence ID" value="GAX10637.1"/>
    <property type="molecule type" value="Genomic_DNA"/>
</dbReference>
<dbReference type="Gene3D" id="2.30.180.10">
    <property type="entry name" value="FAS1 domain"/>
    <property type="match status" value="2"/>
</dbReference>
<accession>A0A1Z5J9G8</accession>
<keyword evidence="4" id="KW-1185">Reference proteome</keyword>
<evidence type="ECO:0000313" key="4">
    <source>
        <dbReference type="Proteomes" id="UP000198406"/>
    </source>
</evidence>
<feature type="domain" description="FAS1" evidence="2">
    <location>
        <begin position="183"/>
        <end position="311"/>
    </location>
</feature>
<evidence type="ECO:0000256" key="1">
    <source>
        <dbReference type="SAM" id="SignalP"/>
    </source>
</evidence>
<reference evidence="3 4" key="1">
    <citation type="journal article" date="2015" name="Plant Cell">
        <title>Oil accumulation by the oleaginous diatom Fistulifera solaris as revealed by the genome and transcriptome.</title>
        <authorList>
            <person name="Tanaka T."/>
            <person name="Maeda Y."/>
            <person name="Veluchamy A."/>
            <person name="Tanaka M."/>
            <person name="Abida H."/>
            <person name="Marechal E."/>
            <person name="Bowler C."/>
            <person name="Muto M."/>
            <person name="Sunaga Y."/>
            <person name="Tanaka M."/>
            <person name="Yoshino T."/>
            <person name="Taniguchi T."/>
            <person name="Fukuda Y."/>
            <person name="Nemoto M."/>
            <person name="Matsumoto M."/>
            <person name="Wong P.S."/>
            <person name="Aburatani S."/>
            <person name="Fujibuchi W."/>
        </authorList>
    </citation>
    <scope>NUCLEOTIDE SEQUENCE [LARGE SCALE GENOMIC DNA]</scope>
    <source>
        <strain evidence="3 4">JPCC DA0580</strain>
    </source>
</reference>
<dbReference type="PANTHER" id="PTHR10900">
    <property type="entry name" value="PERIOSTIN-RELATED"/>
    <property type="match status" value="1"/>
</dbReference>
<protein>
    <recommendedName>
        <fullName evidence="2">FAS1 domain-containing protein</fullName>
    </recommendedName>
</protein>
<dbReference type="Proteomes" id="UP000198406">
    <property type="component" value="Unassembled WGS sequence"/>
</dbReference>
<dbReference type="GO" id="GO:0050839">
    <property type="term" value="F:cell adhesion molecule binding"/>
    <property type="evidence" value="ECO:0007669"/>
    <property type="project" value="TreeGrafter"/>
</dbReference>
<dbReference type="GO" id="GO:0030198">
    <property type="term" value="P:extracellular matrix organization"/>
    <property type="evidence" value="ECO:0007669"/>
    <property type="project" value="TreeGrafter"/>
</dbReference>
<organism evidence="3 4">
    <name type="scientific">Fistulifera solaris</name>
    <name type="common">Oleaginous diatom</name>
    <dbReference type="NCBI Taxonomy" id="1519565"/>
    <lineage>
        <taxon>Eukaryota</taxon>
        <taxon>Sar</taxon>
        <taxon>Stramenopiles</taxon>
        <taxon>Ochrophyta</taxon>
        <taxon>Bacillariophyta</taxon>
        <taxon>Bacillariophyceae</taxon>
        <taxon>Bacillariophycidae</taxon>
        <taxon>Naviculales</taxon>
        <taxon>Naviculaceae</taxon>
        <taxon>Fistulifera</taxon>
    </lineage>
</organism>
<dbReference type="PANTHER" id="PTHR10900:SF77">
    <property type="entry name" value="FI19380P1"/>
    <property type="match status" value="1"/>
</dbReference>
<comment type="caution">
    <text evidence="3">The sequence shown here is derived from an EMBL/GenBank/DDBJ whole genome shotgun (WGS) entry which is preliminary data.</text>
</comment>
<dbReference type="AlphaFoldDB" id="A0A1Z5J9G8"/>
<dbReference type="GO" id="GO:0007155">
    <property type="term" value="P:cell adhesion"/>
    <property type="evidence" value="ECO:0007669"/>
    <property type="project" value="TreeGrafter"/>
</dbReference>
<dbReference type="InParanoid" id="A0A1Z5J9G8"/>
<dbReference type="GO" id="GO:0031012">
    <property type="term" value="C:extracellular matrix"/>
    <property type="evidence" value="ECO:0007669"/>
    <property type="project" value="TreeGrafter"/>
</dbReference>
<proteinExistence type="predicted"/>
<feature type="signal peptide" evidence="1">
    <location>
        <begin position="1"/>
        <end position="19"/>
    </location>
</feature>
<keyword evidence="1" id="KW-0732">Signal</keyword>
<dbReference type="Pfam" id="PF02469">
    <property type="entry name" value="Fasciclin"/>
    <property type="match status" value="1"/>
</dbReference>
<dbReference type="InterPro" id="IPR036378">
    <property type="entry name" value="FAS1_dom_sf"/>
</dbReference>
<dbReference type="SUPFAM" id="SSF82153">
    <property type="entry name" value="FAS1 domain"/>
    <property type="match status" value="2"/>
</dbReference>
<dbReference type="GO" id="GO:0005615">
    <property type="term" value="C:extracellular space"/>
    <property type="evidence" value="ECO:0007669"/>
    <property type="project" value="TreeGrafter"/>
</dbReference>
<dbReference type="InterPro" id="IPR000782">
    <property type="entry name" value="FAS1_domain"/>
</dbReference>
<evidence type="ECO:0000313" key="3">
    <source>
        <dbReference type="EMBL" id="GAX10637.1"/>
    </source>
</evidence>
<name>A0A1Z5J9G8_FISSO</name>
<dbReference type="SMART" id="SM00554">
    <property type="entry name" value="FAS1"/>
    <property type="match status" value="1"/>
</dbReference>
<dbReference type="PROSITE" id="PS50213">
    <property type="entry name" value="FAS1"/>
    <property type="match status" value="1"/>
</dbReference>